<dbReference type="AlphaFoldDB" id="A0ABD1FAI3"/>
<feature type="domain" description="THAP-type" evidence="6">
    <location>
        <begin position="1"/>
        <end position="81"/>
    </location>
</feature>
<keyword evidence="3" id="KW-0862">Zinc</keyword>
<reference evidence="9 10" key="1">
    <citation type="submission" date="2024-05" db="EMBL/GenBank/DDBJ databases">
        <title>Genetic variation in Jamaican populations of the coffee berry borer (Hypothenemus hampei).</title>
        <authorList>
            <person name="Errbii M."/>
            <person name="Myrie A."/>
        </authorList>
    </citation>
    <scope>NUCLEOTIDE SEQUENCE [LARGE SCALE GENOMIC DNA]</scope>
    <source>
        <strain evidence="9">JA-Hopewell-2020-01-JO</strain>
        <tissue evidence="9">Whole body</tissue>
    </source>
</reference>
<name>A0ABD1FAI3_HYPHA</name>
<dbReference type="GO" id="GO:0008270">
    <property type="term" value="F:zinc ion binding"/>
    <property type="evidence" value="ECO:0007669"/>
    <property type="project" value="UniProtKB-KW"/>
</dbReference>
<evidence type="ECO:0000313" key="8">
    <source>
        <dbReference type="EMBL" id="KAL1502763.1"/>
    </source>
</evidence>
<dbReference type="EMBL" id="JBDJPC010000005">
    <property type="protein sequence ID" value="KAL1502763.1"/>
    <property type="molecule type" value="Genomic_DNA"/>
</dbReference>
<dbReference type="SUPFAM" id="SSF57716">
    <property type="entry name" value="Glucocorticoid receptor-like (DNA-binding domain)"/>
    <property type="match status" value="1"/>
</dbReference>
<organism evidence="9 10">
    <name type="scientific">Hypothenemus hampei</name>
    <name type="common">Coffee berry borer</name>
    <dbReference type="NCBI Taxonomy" id="57062"/>
    <lineage>
        <taxon>Eukaryota</taxon>
        <taxon>Metazoa</taxon>
        <taxon>Ecdysozoa</taxon>
        <taxon>Arthropoda</taxon>
        <taxon>Hexapoda</taxon>
        <taxon>Insecta</taxon>
        <taxon>Pterygota</taxon>
        <taxon>Neoptera</taxon>
        <taxon>Endopterygota</taxon>
        <taxon>Coleoptera</taxon>
        <taxon>Polyphaga</taxon>
        <taxon>Cucujiformia</taxon>
        <taxon>Curculionidae</taxon>
        <taxon>Scolytinae</taxon>
        <taxon>Hypothenemus</taxon>
    </lineage>
</organism>
<evidence type="ECO:0000313" key="9">
    <source>
        <dbReference type="EMBL" id="KAL1516282.1"/>
    </source>
</evidence>
<evidence type="ECO:0000256" key="5">
    <source>
        <dbReference type="PROSITE-ProRule" id="PRU00309"/>
    </source>
</evidence>
<keyword evidence="2 5" id="KW-0863">Zinc-finger</keyword>
<dbReference type="GO" id="GO:0003677">
    <property type="term" value="F:DNA binding"/>
    <property type="evidence" value="ECO:0007669"/>
    <property type="project" value="UniProtKB-UniRule"/>
</dbReference>
<evidence type="ECO:0000256" key="1">
    <source>
        <dbReference type="ARBA" id="ARBA00022723"/>
    </source>
</evidence>
<evidence type="ECO:0000256" key="4">
    <source>
        <dbReference type="ARBA" id="ARBA00023125"/>
    </source>
</evidence>
<dbReference type="SMART" id="SM00980">
    <property type="entry name" value="THAP"/>
    <property type="match status" value="1"/>
</dbReference>
<dbReference type="EMBL" id="JBDJPC010000001">
    <property type="protein sequence ID" value="KAL1516282.1"/>
    <property type="molecule type" value="Genomic_DNA"/>
</dbReference>
<proteinExistence type="predicted"/>
<gene>
    <name evidence="9" type="ORF">ABEB36_000201</name>
    <name evidence="8" type="ORF">ABEB36_007861</name>
    <name evidence="7" type="ORF">ABEB36_013524</name>
</gene>
<comment type="caution">
    <text evidence="9">The sequence shown here is derived from an EMBL/GenBank/DDBJ whole genome shotgun (WGS) entry which is preliminary data.</text>
</comment>
<evidence type="ECO:0000256" key="2">
    <source>
        <dbReference type="ARBA" id="ARBA00022771"/>
    </source>
</evidence>
<evidence type="ECO:0000256" key="3">
    <source>
        <dbReference type="ARBA" id="ARBA00022833"/>
    </source>
</evidence>
<evidence type="ECO:0000259" key="6">
    <source>
        <dbReference type="PROSITE" id="PS50950"/>
    </source>
</evidence>
<keyword evidence="10" id="KW-1185">Reference proteome</keyword>
<dbReference type="PROSITE" id="PS50950">
    <property type="entry name" value="ZF_THAP"/>
    <property type="match status" value="1"/>
</dbReference>
<protein>
    <recommendedName>
        <fullName evidence="6">THAP-type domain-containing protein</fullName>
    </recommendedName>
</protein>
<dbReference type="SMART" id="SM00692">
    <property type="entry name" value="DM3"/>
    <property type="match status" value="1"/>
</dbReference>
<sequence length="165" mass="18820">MGFKCCVSGCTSTSAKVSMHSFPIKDAELCRLWLKRINNHSLPDDIQQLKSYRVCTIHFDSSCKRDSKTHPLIWNSIPSLNLPDFNESTSENCFLIYSQRRVQYGILNTEDVIVDQNMEIETAEPLGTVKIPTSNVISPIFRTPIRTMNGLFTFQLFMCNCAMLE</sequence>
<dbReference type="PANTHER" id="PTHR46600:SF11">
    <property type="entry name" value="THAP DOMAIN-CONTAINING PROTEIN 10"/>
    <property type="match status" value="1"/>
</dbReference>
<dbReference type="Pfam" id="PF05485">
    <property type="entry name" value="THAP"/>
    <property type="match status" value="1"/>
</dbReference>
<dbReference type="PANTHER" id="PTHR46600">
    <property type="entry name" value="THAP DOMAIN-CONTAINING"/>
    <property type="match status" value="1"/>
</dbReference>
<keyword evidence="4 5" id="KW-0238">DNA-binding</keyword>
<accession>A0ABD1FAI3</accession>
<dbReference type="InterPro" id="IPR006612">
    <property type="entry name" value="THAP_Znf"/>
</dbReference>
<dbReference type="EMBL" id="JBDJPC010000011">
    <property type="protein sequence ID" value="KAL1489571.1"/>
    <property type="molecule type" value="Genomic_DNA"/>
</dbReference>
<evidence type="ECO:0000313" key="7">
    <source>
        <dbReference type="EMBL" id="KAL1489571.1"/>
    </source>
</evidence>
<dbReference type="InterPro" id="IPR026516">
    <property type="entry name" value="THAP1/10"/>
</dbReference>
<dbReference type="Proteomes" id="UP001566132">
    <property type="component" value="Unassembled WGS sequence"/>
</dbReference>
<evidence type="ECO:0000313" key="10">
    <source>
        <dbReference type="Proteomes" id="UP001566132"/>
    </source>
</evidence>
<keyword evidence="1" id="KW-0479">Metal-binding</keyword>